<reference evidence="1 2" key="1">
    <citation type="submission" date="2014-07" db="EMBL/GenBank/DDBJ databases">
        <title>Biosystematic studies on Modestobacter strains isolated from extreme hyper-arid desert soil and from historic building.</title>
        <authorList>
            <person name="Bukarasam K."/>
            <person name="Bull A."/>
            <person name="Girard G."/>
            <person name="van Wezel G."/>
            <person name="Goodfellow M."/>
        </authorList>
    </citation>
    <scope>NUCLEOTIDE SEQUENCE [LARGE SCALE GENOMIC DNA]</scope>
    <source>
        <strain evidence="1 2">KNN45-2b</strain>
    </source>
</reference>
<dbReference type="OrthoDB" id="5194813at2"/>
<keyword evidence="2" id="KW-1185">Reference proteome</keyword>
<evidence type="ECO:0000313" key="1">
    <source>
        <dbReference type="EMBL" id="KGH44957.1"/>
    </source>
</evidence>
<name>A0A098Y3A2_9ACTN</name>
<dbReference type="AlphaFoldDB" id="A0A098Y3A2"/>
<evidence type="ECO:0000313" key="2">
    <source>
        <dbReference type="Proteomes" id="UP000029713"/>
    </source>
</evidence>
<evidence type="ECO:0008006" key="3">
    <source>
        <dbReference type="Google" id="ProtNLM"/>
    </source>
</evidence>
<proteinExistence type="predicted"/>
<organism evidence="1 2">
    <name type="scientific">Modestobacter caceresii</name>
    <dbReference type="NCBI Taxonomy" id="1522368"/>
    <lineage>
        <taxon>Bacteria</taxon>
        <taxon>Bacillati</taxon>
        <taxon>Actinomycetota</taxon>
        <taxon>Actinomycetes</taxon>
        <taxon>Geodermatophilales</taxon>
        <taxon>Geodermatophilaceae</taxon>
        <taxon>Modestobacter</taxon>
    </lineage>
</organism>
<comment type="caution">
    <text evidence="1">The sequence shown here is derived from an EMBL/GenBank/DDBJ whole genome shotgun (WGS) entry which is preliminary data.</text>
</comment>
<sequence>MAERHDIHVVPHDHEGWLVRRENQDEPIGNYATQAEAEEAGRTIAKEEKVELFVHSHTGQIRDRSTYGHDPRNIPG</sequence>
<accession>A0A098Y3A2</accession>
<dbReference type="Pfam" id="PF09954">
    <property type="entry name" value="DUF2188"/>
    <property type="match status" value="1"/>
</dbReference>
<dbReference type="EMBL" id="JPMX01000093">
    <property type="protein sequence ID" value="KGH44957.1"/>
    <property type="molecule type" value="Genomic_DNA"/>
</dbReference>
<dbReference type="InterPro" id="IPR018691">
    <property type="entry name" value="DUF2188"/>
</dbReference>
<dbReference type="RefSeq" id="WP_036339270.1">
    <property type="nucleotide sequence ID" value="NZ_JPMX01000093.1"/>
</dbReference>
<gene>
    <name evidence="1" type="ORF">IN07_20350</name>
</gene>
<dbReference type="Proteomes" id="UP000029713">
    <property type="component" value="Unassembled WGS sequence"/>
</dbReference>
<protein>
    <recommendedName>
        <fullName evidence="3">DUF2188 domain-containing protein</fullName>
    </recommendedName>
</protein>